<protein>
    <recommendedName>
        <fullName evidence="1">Dipeptidylpeptidase IV N-terminal domain-containing protein</fullName>
    </recommendedName>
</protein>
<reference evidence="2" key="1">
    <citation type="submission" date="2023-04" db="EMBL/GenBank/DDBJ databases">
        <authorList>
            <consortium name="ELIXIR-Norway"/>
        </authorList>
    </citation>
    <scope>NUCLEOTIDE SEQUENCE [LARGE SCALE GENOMIC DNA]</scope>
</reference>
<dbReference type="InterPro" id="IPR002469">
    <property type="entry name" value="Peptidase_S9B_N"/>
</dbReference>
<feature type="domain" description="Dipeptidylpeptidase IV N-terminal" evidence="1">
    <location>
        <begin position="40"/>
        <end position="80"/>
    </location>
</feature>
<keyword evidence="3" id="KW-1185">Reference proteome</keyword>
<name>A0ABN8XLS1_RANTA</name>
<feature type="non-terminal residue" evidence="2">
    <location>
        <position position="112"/>
    </location>
</feature>
<accession>A0ABN8XLS1</accession>
<comment type="caution">
    <text evidence="2">The sequence shown here is derived from an EMBL/GenBank/DDBJ whole genome shotgun (WGS) entry which is preliminary data.</text>
</comment>
<evidence type="ECO:0000313" key="2">
    <source>
        <dbReference type="EMBL" id="CAI9150349.1"/>
    </source>
</evidence>
<dbReference type="Gene3D" id="2.140.10.30">
    <property type="entry name" value="Dipeptidylpeptidase IV, N-terminal domain"/>
    <property type="match status" value="1"/>
</dbReference>
<dbReference type="EMBL" id="CATKSN020000788">
    <property type="protein sequence ID" value="CAI9150349.1"/>
    <property type="molecule type" value="Genomic_DNA"/>
</dbReference>
<gene>
    <name evidence="2" type="ORF">MRATA1EN1_LOCUS31967</name>
</gene>
<organism evidence="2 3">
    <name type="scientific">Rangifer tarandus platyrhynchus</name>
    <name type="common">Svalbard reindeer</name>
    <dbReference type="NCBI Taxonomy" id="3082113"/>
    <lineage>
        <taxon>Eukaryota</taxon>
        <taxon>Metazoa</taxon>
        <taxon>Chordata</taxon>
        <taxon>Craniata</taxon>
        <taxon>Vertebrata</taxon>
        <taxon>Euteleostomi</taxon>
        <taxon>Mammalia</taxon>
        <taxon>Eutheria</taxon>
        <taxon>Laurasiatheria</taxon>
        <taxon>Artiodactyla</taxon>
        <taxon>Ruminantia</taxon>
        <taxon>Pecora</taxon>
        <taxon>Cervidae</taxon>
        <taxon>Odocoileinae</taxon>
        <taxon>Rangifer</taxon>
    </lineage>
</organism>
<dbReference type="Proteomes" id="UP001176941">
    <property type="component" value="Unassembled WGS sequence"/>
</dbReference>
<sequence>MTALSAHLLADPQAWEGLVEVTVPKCEQTHVRPSKAFGPQEEILKIHITHWWSPYSMRLTYATISDSCVPVMELPTYTGSACCEHPSICLHIIGLNRPTDDLEMVPPDDPSM</sequence>
<dbReference type="Pfam" id="PF00930">
    <property type="entry name" value="DPPIV_N"/>
    <property type="match status" value="1"/>
</dbReference>
<evidence type="ECO:0000259" key="1">
    <source>
        <dbReference type="Pfam" id="PF00930"/>
    </source>
</evidence>
<evidence type="ECO:0000313" key="3">
    <source>
        <dbReference type="Proteomes" id="UP001176941"/>
    </source>
</evidence>
<proteinExistence type="predicted"/>